<dbReference type="InterPro" id="IPR001650">
    <property type="entry name" value="Helicase_C-like"/>
</dbReference>
<dbReference type="InterPro" id="IPR027417">
    <property type="entry name" value="P-loop_NTPase"/>
</dbReference>
<dbReference type="GO" id="GO:0005524">
    <property type="term" value="F:ATP binding"/>
    <property type="evidence" value="ECO:0007669"/>
    <property type="project" value="UniProtKB-KW"/>
</dbReference>
<evidence type="ECO:0000256" key="4">
    <source>
        <dbReference type="ARBA" id="ARBA00022840"/>
    </source>
</evidence>
<evidence type="ECO:0000256" key="3">
    <source>
        <dbReference type="ARBA" id="ARBA00022806"/>
    </source>
</evidence>
<protein>
    <submittedName>
        <fullName evidence="7">Putative ATP-dependent RNA helicase DHX34</fullName>
    </submittedName>
</protein>
<dbReference type="Pfam" id="PF07717">
    <property type="entry name" value="OB_NTP_bind"/>
    <property type="match status" value="1"/>
</dbReference>
<dbReference type="InterPro" id="IPR014001">
    <property type="entry name" value="Helicase_ATP-bd"/>
</dbReference>
<evidence type="ECO:0000259" key="5">
    <source>
        <dbReference type="PROSITE" id="PS51192"/>
    </source>
</evidence>
<dbReference type="SMART" id="SM00490">
    <property type="entry name" value="HELICc"/>
    <property type="match status" value="1"/>
</dbReference>
<dbReference type="SMART" id="SM00847">
    <property type="entry name" value="HA2"/>
    <property type="match status" value="1"/>
</dbReference>
<feature type="domain" description="Helicase C-terminal" evidence="6">
    <location>
        <begin position="330"/>
        <end position="498"/>
    </location>
</feature>
<keyword evidence="4" id="KW-0067">ATP-binding</keyword>
<reference evidence="7" key="2">
    <citation type="submission" date="2014-07" db="EMBL/GenBank/DDBJ databases">
        <authorList>
            <person name="Hull J."/>
        </authorList>
    </citation>
    <scope>NUCLEOTIDE SEQUENCE</scope>
</reference>
<dbReference type="PROSITE" id="PS51194">
    <property type="entry name" value="HELICASE_CTER"/>
    <property type="match status" value="1"/>
</dbReference>
<dbReference type="Pfam" id="PF21010">
    <property type="entry name" value="HA2_C"/>
    <property type="match status" value="1"/>
</dbReference>
<sequence>MSGTSSMNFEKYIYDLRRIFRLNDFISNYDDFLAFAKKFQAVQKKAIAANKKIDDDELLCKLRSKVSLSEENAKKLEMPKEKNSRGVPVEMLKKFLVALFSYMDFKENEKVAKLKKLKESQENLPIFTYKDEILKSIGENRITIIAGDTGCGKSTQVPQYLMNAGYTCIACTQPRRLACISLSKRVAYETQNKFGEKIGYQIRFERRRQKDTVIVFLTEGLLLRQVTTDPHLSDYDVIVLDEIHERHLHGDFLLGILKCLILQREDLKVVLMSATINITLFSDYFGDMAHVIQVPGRLYPIKVNFSEVPAEVEKGKGKMNPEPYVRILQLIDTKFPSTERGDVLIFVSGFNEINTILDAINVYNEKAKKWIPLPLHSSLSIADQDKVFDYPPEGMRKCVISTNIAETSVTIDGIRFVIDSGMVKEMSYDSTCKMQRLKEFWVSKASAEQRKGRAGRTGPGVCYRLYTEADYNALADYTTPEIQRVPLDSLLLQMISMGLPDARKFPFIEAPVDESVEFTIYGLKQHGALTADEKLTTVGSLLSKLPVDIQIGKMLITGSMFHQIEPALSLAATLSVQSPMTNYAYRDADCEKMRSDLESDHGDPITFLNCFREWLEVKNSRDRGVSSRRWCKLRGLEEQRFYEMSKIRTQFKDLLVDSGLLKSDSHRAAMENMTSSERALRHGEVKLLKSLKRSANNDDGLERKKKYLKPDTWRIDNDDERGEHDVRDIDFRLKNTQSQLQSLISASTACSYTDLTILKLILANGLYPQVAVSDEFNHCKSTGEKLYHTQNKPYVFLHPTSYFGNHHDILQLTDADIVPHPKFNSRTPLSTNHQVLFYMSLLETNKPYLVNTMRMPAAESLLLFANHLHSNSDLSRVICDSWIELRFVDSQVGETVLCRMIKLRGMWERLMKSRIEDLSVGNLEDELTSLLIKTMNFRVLYSVRRLLPADLKTSYVGPGNNYYPGDNPFVKEFPLSPDDNVGGTRLSSYFTYDCLIDSPFVEDWECPHCELVAPLSALQKYQHIDAAHPKESLLVASTEGEQQIKPVASNSTSYYCEECQKTLIITPVEVLRHKKGHLK</sequence>
<feature type="domain" description="Helicase ATP-binding" evidence="5">
    <location>
        <begin position="134"/>
        <end position="294"/>
    </location>
</feature>
<dbReference type="PANTHER" id="PTHR18934">
    <property type="entry name" value="ATP-DEPENDENT RNA HELICASE"/>
    <property type="match status" value="1"/>
</dbReference>
<dbReference type="InterPro" id="IPR011709">
    <property type="entry name" value="DEAD-box_helicase_OB_fold"/>
</dbReference>
<dbReference type="EMBL" id="GBHO01021334">
    <property type="protein sequence ID" value="JAG22270.1"/>
    <property type="molecule type" value="Transcribed_RNA"/>
</dbReference>
<dbReference type="GO" id="GO:0003723">
    <property type="term" value="F:RNA binding"/>
    <property type="evidence" value="ECO:0007669"/>
    <property type="project" value="TreeGrafter"/>
</dbReference>
<evidence type="ECO:0000313" key="8">
    <source>
        <dbReference type="EMBL" id="JAG22273.1"/>
    </source>
</evidence>
<dbReference type="Pfam" id="PF24485">
    <property type="entry name" value="zf-C2H2_DHX34"/>
    <property type="match status" value="1"/>
</dbReference>
<dbReference type="CDD" id="cd18791">
    <property type="entry name" value="SF2_C_RHA"/>
    <property type="match status" value="1"/>
</dbReference>
<keyword evidence="1" id="KW-0547">Nucleotide-binding</keyword>
<keyword evidence="3 7" id="KW-0347">Helicase</keyword>
<keyword evidence="2" id="KW-0378">Hydrolase</keyword>
<evidence type="ECO:0000256" key="2">
    <source>
        <dbReference type="ARBA" id="ARBA00022801"/>
    </source>
</evidence>
<evidence type="ECO:0000256" key="1">
    <source>
        <dbReference type="ARBA" id="ARBA00022741"/>
    </source>
</evidence>
<dbReference type="FunFam" id="3.40.50.300:FF:000725">
    <property type="entry name" value="probable ATP-dependent RNA helicase DHX34"/>
    <property type="match status" value="1"/>
</dbReference>
<dbReference type="EMBL" id="GBHO01021331">
    <property type="protein sequence ID" value="JAG22273.1"/>
    <property type="molecule type" value="Transcribed_RNA"/>
</dbReference>
<dbReference type="SMART" id="SM00487">
    <property type="entry name" value="DEXDc"/>
    <property type="match status" value="1"/>
</dbReference>
<proteinExistence type="predicted"/>
<organism evidence="7">
    <name type="scientific">Lygus hesperus</name>
    <name type="common">Western plant bug</name>
    <dbReference type="NCBI Taxonomy" id="30085"/>
    <lineage>
        <taxon>Eukaryota</taxon>
        <taxon>Metazoa</taxon>
        <taxon>Ecdysozoa</taxon>
        <taxon>Arthropoda</taxon>
        <taxon>Hexapoda</taxon>
        <taxon>Insecta</taxon>
        <taxon>Pterygota</taxon>
        <taxon>Neoptera</taxon>
        <taxon>Paraneoptera</taxon>
        <taxon>Hemiptera</taxon>
        <taxon>Heteroptera</taxon>
        <taxon>Panheteroptera</taxon>
        <taxon>Cimicomorpha</taxon>
        <taxon>Miridae</taxon>
        <taxon>Mirini</taxon>
        <taxon>Lygus</taxon>
    </lineage>
</organism>
<dbReference type="AlphaFoldDB" id="A0A0A9XYB6"/>
<dbReference type="InterPro" id="IPR011545">
    <property type="entry name" value="DEAD/DEAH_box_helicase_dom"/>
</dbReference>
<dbReference type="PANTHER" id="PTHR18934:SF221">
    <property type="entry name" value="ATP-DEPENDENT RNA HELICASE DHX34-RELATED"/>
    <property type="match status" value="1"/>
</dbReference>
<evidence type="ECO:0000259" key="6">
    <source>
        <dbReference type="PROSITE" id="PS51194"/>
    </source>
</evidence>
<accession>A0A0A9XYB6</accession>
<dbReference type="SUPFAM" id="SSF52540">
    <property type="entry name" value="P-loop containing nucleoside triphosphate hydrolases"/>
    <property type="match status" value="1"/>
</dbReference>
<dbReference type="InterPro" id="IPR007502">
    <property type="entry name" value="Helicase-assoc_dom"/>
</dbReference>
<evidence type="ECO:0000313" key="7">
    <source>
        <dbReference type="EMBL" id="JAG22270.1"/>
    </source>
</evidence>
<dbReference type="Pfam" id="PF00271">
    <property type="entry name" value="Helicase_C"/>
    <property type="match status" value="1"/>
</dbReference>
<dbReference type="GO" id="GO:0004386">
    <property type="term" value="F:helicase activity"/>
    <property type="evidence" value="ECO:0007669"/>
    <property type="project" value="UniProtKB-KW"/>
</dbReference>
<dbReference type="GO" id="GO:0016787">
    <property type="term" value="F:hydrolase activity"/>
    <property type="evidence" value="ECO:0007669"/>
    <property type="project" value="UniProtKB-KW"/>
</dbReference>
<gene>
    <name evidence="7" type="primary">Dhx34_1</name>
    <name evidence="8" type="synonym">Dhx34_2</name>
    <name evidence="7" type="ORF">CM83_58674</name>
    <name evidence="8" type="ORF">CM83_58678</name>
</gene>
<dbReference type="Gene3D" id="1.20.120.1080">
    <property type="match status" value="1"/>
</dbReference>
<dbReference type="Gene3D" id="3.40.50.300">
    <property type="entry name" value="P-loop containing nucleotide triphosphate hydrolases"/>
    <property type="match status" value="2"/>
</dbReference>
<dbReference type="PROSITE" id="PS51192">
    <property type="entry name" value="HELICASE_ATP_BIND_1"/>
    <property type="match status" value="1"/>
</dbReference>
<reference evidence="7" key="1">
    <citation type="journal article" date="2014" name="PLoS ONE">
        <title>Transcriptome-Based Identification of ABC Transporters in the Western Tarnished Plant Bug Lygus hesperus.</title>
        <authorList>
            <person name="Hull J.J."/>
            <person name="Chaney K."/>
            <person name="Geib S.M."/>
            <person name="Fabrick J.A."/>
            <person name="Brent C.S."/>
            <person name="Walsh D."/>
            <person name="Lavine L.C."/>
        </authorList>
    </citation>
    <scope>NUCLEOTIDE SEQUENCE</scope>
</reference>
<dbReference type="FunFam" id="3.40.50.300:FF:000540">
    <property type="entry name" value="probable ATP-dependent RNA helicase DHX34"/>
    <property type="match status" value="1"/>
</dbReference>
<name>A0A0A9XYB6_LYGHE</name>
<dbReference type="InterPro" id="IPR056382">
    <property type="entry name" value="DHX34_Znf-C2H2"/>
</dbReference>
<dbReference type="Pfam" id="PF00270">
    <property type="entry name" value="DEAD"/>
    <property type="match status" value="1"/>
</dbReference>